<evidence type="ECO:0000256" key="1">
    <source>
        <dbReference type="ARBA" id="ARBA00012528"/>
    </source>
</evidence>
<dbReference type="Gene3D" id="3.30.70.270">
    <property type="match status" value="1"/>
</dbReference>
<dbReference type="EC" id="2.7.7.65" evidence="1"/>
<accession>A0ABV7DSV7</accession>
<evidence type="ECO:0000256" key="2">
    <source>
        <dbReference type="ARBA" id="ARBA00034247"/>
    </source>
</evidence>
<feature type="domain" description="Response regulatory" evidence="4">
    <location>
        <begin position="4"/>
        <end position="120"/>
    </location>
</feature>
<dbReference type="InterPro" id="IPR029787">
    <property type="entry name" value="Nucleotide_cyclase"/>
</dbReference>
<dbReference type="SUPFAM" id="SSF55073">
    <property type="entry name" value="Nucleotide cyclase"/>
    <property type="match status" value="1"/>
</dbReference>
<dbReference type="GO" id="GO:0052621">
    <property type="term" value="F:diguanylate cyclase activity"/>
    <property type="evidence" value="ECO:0007669"/>
    <property type="project" value="UniProtKB-EC"/>
</dbReference>
<dbReference type="NCBIfam" id="TIGR00254">
    <property type="entry name" value="GGDEF"/>
    <property type="match status" value="1"/>
</dbReference>
<evidence type="ECO:0000259" key="4">
    <source>
        <dbReference type="PROSITE" id="PS50110"/>
    </source>
</evidence>
<keyword evidence="6" id="KW-0548">Nucleotidyltransferase</keyword>
<organism evidence="6 7">
    <name type="scientific">Tabrizicola soli</name>
    <dbReference type="NCBI Taxonomy" id="2185115"/>
    <lineage>
        <taxon>Bacteria</taxon>
        <taxon>Pseudomonadati</taxon>
        <taxon>Pseudomonadota</taxon>
        <taxon>Alphaproteobacteria</taxon>
        <taxon>Rhodobacterales</taxon>
        <taxon>Paracoccaceae</taxon>
        <taxon>Tabrizicola</taxon>
    </lineage>
</organism>
<keyword evidence="7" id="KW-1185">Reference proteome</keyword>
<keyword evidence="6" id="KW-0808">Transferase</keyword>
<evidence type="ECO:0000313" key="6">
    <source>
        <dbReference type="EMBL" id="MFC3085700.1"/>
    </source>
</evidence>
<keyword evidence="3" id="KW-0597">Phosphoprotein</keyword>
<proteinExistence type="predicted"/>
<gene>
    <name evidence="6" type="ORF">ACFOD6_06520</name>
</gene>
<dbReference type="InterPro" id="IPR011006">
    <property type="entry name" value="CheY-like_superfamily"/>
</dbReference>
<name>A0ABV7DSV7_9RHOB</name>
<dbReference type="InterPro" id="IPR001789">
    <property type="entry name" value="Sig_transdc_resp-reg_receiver"/>
</dbReference>
<dbReference type="SMART" id="SM00267">
    <property type="entry name" value="GGDEF"/>
    <property type="match status" value="1"/>
</dbReference>
<dbReference type="Gene3D" id="3.40.50.2300">
    <property type="match status" value="1"/>
</dbReference>
<comment type="catalytic activity">
    <reaction evidence="2">
        <text>2 GTP = 3',3'-c-di-GMP + 2 diphosphate</text>
        <dbReference type="Rhea" id="RHEA:24898"/>
        <dbReference type="ChEBI" id="CHEBI:33019"/>
        <dbReference type="ChEBI" id="CHEBI:37565"/>
        <dbReference type="ChEBI" id="CHEBI:58805"/>
        <dbReference type="EC" id="2.7.7.65"/>
    </reaction>
</comment>
<dbReference type="SMART" id="SM00448">
    <property type="entry name" value="REC"/>
    <property type="match status" value="1"/>
</dbReference>
<evidence type="ECO:0000259" key="5">
    <source>
        <dbReference type="PROSITE" id="PS50887"/>
    </source>
</evidence>
<dbReference type="CDD" id="cd01949">
    <property type="entry name" value="GGDEF"/>
    <property type="match status" value="1"/>
</dbReference>
<dbReference type="PROSITE" id="PS50887">
    <property type="entry name" value="GGDEF"/>
    <property type="match status" value="1"/>
</dbReference>
<dbReference type="RefSeq" id="WP_197641960.1">
    <property type="nucleotide sequence ID" value="NZ_JAEACP010000002.1"/>
</dbReference>
<dbReference type="PANTHER" id="PTHR45138:SF9">
    <property type="entry name" value="DIGUANYLATE CYCLASE DGCM-RELATED"/>
    <property type="match status" value="1"/>
</dbReference>
<protein>
    <recommendedName>
        <fullName evidence="1">diguanylate cyclase</fullName>
        <ecNumber evidence="1">2.7.7.65</ecNumber>
    </recommendedName>
</protein>
<reference evidence="7" key="1">
    <citation type="journal article" date="2019" name="Int. J. Syst. Evol. Microbiol.">
        <title>The Global Catalogue of Microorganisms (GCM) 10K type strain sequencing project: providing services to taxonomists for standard genome sequencing and annotation.</title>
        <authorList>
            <consortium name="The Broad Institute Genomics Platform"/>
            <consortium name="The Broad Institute Genome Sequencing Center for Infectious Disease"/>
            <person name="Wu L."/>
            <person name="Ma J."/>
        </authorList>
    </citation>
    <scope>NUCLEOTIDE SEQUENCE [LARGE SCALE GENOMIC DNA]</scope>
    <source>
        <strain evidence="7">KCTC 62102</strain>
    </source>
</reference>
<dbReference type="PROSITE" id="PS50110">
    <property type="entry name" value="RESPONSE_REGULATORY"/>
    <property type="match status" value="1"/>
</dbReference>
<dbReference type="Pfam" id="PF00990">
    <property type="entry name" value="GGDEF"/>
    <property type="match status" value="1"/>
</dbReference>
<dbReference type="Pfam" id="PF00072">
    <property type="entry name" value="Response_reg"/>
    <property type="match status" value="1"/>
</dbReference>
<dbReference type="SUPFAM" id="SSF52172">
    <property type="entry name" value="CheY-like"/>
    <property type="match status" value="1"/>
</dbReference>
<evidence type="ECO:0000313" key="7">
    <source>
        <dbReference type="Proteomes" id="UP001595445"/>
    </source>
</evidence>
<evidence type="ECO:0000256" key="3">
    <source>
        <dbReference type="PROSITE-ProRule" id="PRU00169"/>
    </source>
</evidence>
<dbReference type="PANTHER" id="PTHR45138">
    <property type="entry name" value="REGULATORY COMPONENTS OF SENSORY TRANSDUCTION SYSTEM"/>
    <property type="match status" value="1"/>
</dbReference>
<feature type="modified residue" description="4-aspartylphosphate" evidence="3">
    <location>
        <position position="53"/>
    </location>
</feature>
<dbReference type="InterPro" id="IPR050469">
    <property type="entry name" value="Diguanylate_Cyclase"/>
</dbReference>
<dbReference type="Proteomes" id="UP001595445">
    <property type="component" value="Unassembled WGS sequence"/>
</dbReference>
<dbReference type="EMBL" id="JBHRSM010000011">
    <property type="protein sequence ID" value="MFC3085700.1"/>
    <property type="molecule type" value="Genomic_DNA"/>
</dbReference>
<comment type="caution">
    <text evidence="6">The sequence shown here is derived from an EMBL/GenBank/DDBJ whole genome shotgun (WGS) entry which is preliminary data.</text>
</comment>
<feature type="domain" description="GGDEF" evidence="5">
    <location>
        <begin position="321"/>
        <end position="458"/>
    </location>
</feature>
<dbReference type="InterPro" id="IPR043128">
    <property type="entry name" value="Rev_trsase/Diguanyl_cyclase"/>
</dbReference>
<dbReference type="InterPro" id="IPR000160">
    <property type="entry name" value="GGDEF_dom"/>
</dbReference>
<sequence length="460" mass="48926">MSGRILIVDDVATNRIVYRARLAAAFYEPVLACDGESGLALALAERPDLILLDIGLPDISGYEVLRRLRGDPRLRDIPVIALTAARDSETRLRAFSAGADDVIVKPASDQVLLARVRNLLRTRAEIVFSDAELQPAGLAETAAAFEPSATVAVVTGQAEVARQLQADLAGQLRDRLVVLSRAQALAEAAAAQGAEVPDVFIIHDEDGDAGSSLRLVSELKSNLATRHSAVCVVGRAAEGDEAAIAFDLGADDVVAPHVTATELALRTRSLLRRKRQGDRTRARIEDNLRLAMIDPLTGLHNRRYAAQALTTIAAQAVERGRDLAVMVVDLDRFKVVNDQHGHAAGDAVLAEVARRLRANLREGDLLARIGGEEFLAVLPDSATPEARRVAERLCAALDARPIRLPSGLGLTVTVSIGVAVSALAEGVPLSVDALVEQADLALLESKGAGRNQVTYRKSAA</sequence>